<evidence type="ECO:0000313" key="2">
    <source>
        <dbReference type="EMBL" id="GEM90263.1"/>
    </source>
</evidence>
<reference evidence="2 3" key="1">
    <citation type="submission" date="2019-07" db="EMBL/GenBank/DDBJ databases">
        <title>Whole genome shotgun sequence of Oceanithermus desulfurans NBRC 100063.</title>
        <authorList>
            <person name="Hosoyama A."/>
            <person name="Uohara A."/>
            <person name="Ohji S."/>
            <person name="Ichikawa N."/>
        </authorList>
    </citation>
    <scope>NUCLEOTIDE SEQUENCE [LARGE SCALE GENOMIC DNA]</scope>
    <source>
        <strain evidence="2 3">NBRC 100063</strain>
    </source>
</reference>
<gene>
    <name evidence="2" type="ORF">ODE01S_16970</name>
</gene>
<dbReference type="AlphaFoldDB" id="A0A511RKT0"/>
<dbReference type="EMBL" id="BJXN01000011">
    <property type="protein sequence ID" value="GEM90263.1"/>
    <property type="molecule type" value="Genomic_DNA"/>
</dbReference>
<dbReference type="Proteomes" id="UP000321827">
    <property type="component" value="Unassembled WGS sequence"/>
</dbReference>
<sequence length="76" mass="8510">MTNHKTEVYNQAKEVKMLAPVPWQDPTILAARVRELRREAAAARRTRPEATPEPQTRGEARPRTVRGAKRLGGAHG</sequence>
<name>A0A511RKT0_9DEIN</name>
<feature type="compositionally biased region" description="Basic and acidic residues" evidence="1">
    <location>
        <begin position="39"/>
        <end position="62"/>
    </location>
</feature>
<organism evidence="2 3">
    <name type="scientific">Oceanithermus desulfurans NBRC 100063</name>
    <dbReference type="NCBI Taxonomy" id="1227550"/>
    <lineage>
        <taxon>Bacteria</taxon>
        <taxon>Thermotogati</taxon>
        <taxon>Deinococcota</taxon>
        <taxon>Deinococci</taxon>
        <taxon>Thermales</taxon>
        <taxon>Thermaceae</taxon>
        <taxon>Oceanithermus</taxon>
    </lineage>
</organism>
<evidence type="ECO:0000313" key="3">
    <source>
        <dbReference type="Proteomes" id="UP000321827"/>
    </source>
</evidence>
<proteinExistence type="predicted"/>
<accession>A0A511RKT0</accession>
<evidence type="ECO:0000256" key="1">
    <source>
        <dbReference type="SAM" id="MobiDB-lite"/>
    </source>
</evidence>
<feature type="region of interest" description="Disordered" evidence="1">
    <location>
        <begin position="39"/>
        <end position="76"/>
    </location>
</feature>
<protein>
    <submittedName>
        <fullName evidence="2">Uncharacterized protein</fullName>
    </submittedName>
</protein>
<comment type="caution">
    <text evidence="2">The sequence shown here is derived from an EMBL/GenBank/DDBJ whole genome shotgun (WGS) entry which is preliminary data.</text>
</comment>